<dbReference type="Proteomes" id="UP000708208">
    <property type="component" value="Unassembled WGS sequence"/>
</dbReference>
<dbReference type="PANTHER" id="PTHR46181">
    <property type="entry name" value="MITOCHONDRIAL GLYCINE TRANSPORTER"/>
    <property type="match status" value="1"/>
</dbReference>
<evidence type="ECO:0000256" key="1">
    <source>
        <dbReference type="PROSITE-ProRule" id="PRU00282"/>
    </source>
</evidence>
<evidence type="ECO:0000313" key="3">
    <source>
        <dbReference type="EMBL" id="CAG7723232.1"/>
    </source>
</evidence>
<dbReference type="InterPro" id="IPR018108">
    <property type="entry name" value="MCP_transmembrane"/>
</dbReference>
<evidence type="ECO:0000256" key="2">
    <source>
        <dbReference type="RuleBase" id="RU000488"/>
    </source>
</evidence>
<dbReference type="GO" id="GO:1904983">
    <property type="term" value="P:glycine import into mitochondrion"/>
    <property type="evidence" value="ECO:0007669"/>
    <property type="project" value="TreeGrafter"/>
</dbReference>
<dbReference type="GO" id="GO:0016020">
    <property type="term" value="C:membrane"/>
    <property type="evidence" value="ECO:0007669"/>
    <property type="project" value="UniProtKB-UniRule"/>
</dbReference>
<dbReference type="EMBL" id="CAJVCH010096794">
    <property type="protein sequence ID" value="CAG7723232.1"/>
    <property type="molecule type" value="Genomic_DNA"/>
</dbReference>
<evidence type="ECO:0000313" key="4">
    <source>
        <dbReference type="Proteomes" id="UP000708208"/>
    </source>
</evidence>
<accession>A0A8J2JMI1</accession>
<dbReference type="PANTHER" id="PTHR46181:SF3">
    <property type="entry name" value="MITOCHONDRIAL GLYCINE TRANSPORTER"/>
    <property type="match status" value="1"/>
</dbReference>
<keyword evidence="1 2" id="KW-0812">Transmembrane</keyword>
<keyword evidence="1" id="KW-0472">Membrane</keyword>
<name>A0A8J2JMI1_9HEXA</name>
<feature type="repeat" description="Solcar" evidence="1">
    <location>
        <begin position="98"/>
        <end position="182"/>
    </location>
</feature>
<protein>
    <submittedName>
        <fullName evidence="3">Uncharacterized protein</fullName>
    </submittedName>
</protein>
<gene>
    <name evidence="3" type="ORF">AFUS01_LOCUS12330</name>
</gene>
<keyword evidence="4" id="KW-1185">Reference proteome</keyword>
<dbReference type="AlphaFoldDB" id="A0A8J2JMI1"/>
<reference evidence="3" key="1">
    <citation type="submission" date="2021-06" db="EMBL/GenBank/DDBJ databases">
        <authorList>
            <person name="Hodson N. C."/>
            <person name="Mongue J. A."/>
            <person name="Jaron S. K."/>
        </authorList>
    </citation>
    <scope>NUCLEOTIDE SEQUENCE</scope>
</reference>
<keyword evidence="2" id="KW-0813">Transport</keyword>
<comment type="caution">
    <text evidence="3">The sequence shown here is derived from an EMBL/GenBank/DDBJ whole genome shotgun (WGS) entry which is preliminary data.</text>
</comment>
<dbReference type="GO" id="GO:0005739">
    <property type="term" value="C:mitochondrion"/>
    <property type="evidence" value="ECO:0007669"/>
    <property type="project" value="TreeGrafter"/>
</dbReference>
<dbReference type="GO" id="GO:0015187">
    <property type="term" value="F:glycine transmembrane transporter activity"/>
    <property type="evidence" value="ECO:0007669"/>
    <property type="project" value="TreeGrafter"/>
</dbReference>
<dbReference type="PROSITE" id="PS50920">
    <property type="entry name" value="SOLCAR"/>
    <property type="match status" value="1"/>
</dbReference>
<sequence length="183" mass="19685">MSSIMSSSQSSTDVPVSTLSIEASAQPLLQQQHAVAFNLPPSIESTLNSNKSSANFVSLSSEQVLLGNPSSSAGEYSLLTSSEPTQSDFAMDTIASFHPVVKSFLIGSISGTCSTVIFQPLDLVKTRLQHPVGQSNGMVAIVGSIVRNENLLGLWRGMTPVRLFVCLHFYMFKHLEPKPIKLS</sequence>
<proteinExistence type="inferred from homology"/>
<comment type="similarity">
    <text evidence="2">Belongs to the mitochondrial carrier (TC 2.A.29) family.</text>
</comment>
<dbReference type="Pfam" id="PF00153">
    <property type="entry name" value="Mito_carr"/>
    <property type="match status" value="1"/>
</dbReference>
<dbReference type="OrthoDB" id="1924968at2759"/>
<organism evidence="3 4">
    <name type="scientific">Allacma fusca</name>
    <dbReference type="NCBI Taxonomy" id="39272"/>
    <lineage>
        <taxon>Eukaryota</taxon>
        <taxon>Metazoa</taxon>
        <taxon>Ecdysozoa</taxon>
        <taxon>Arthropoda</taxon>
        <taxon>Hexapoda</taxon>
        <taxon>Collembola</taxon>
        <taxon>Symphypleona</taxon>
        <taxon>Sminthuridae</taxon>
        <taxon>Allacma</taxon>
    </lineage>
</organism>